<dbReference type="Pfam" id="PF00789">
    <property type="entry name" value="UBX"/>
    <property type="match status" value="1"/>
</dbReference>
<dbReference type="SUPFAM" id="SSF56204">
    <property type="entry name" value="Hect, E3 ligase catalytic domain"/>
    <property type="match status" value="1"/>
</dbReference>
<keyword evidence="1" id="KW-0812">Transmembrane</keyword>
<name>A0A1X7U8H7_AMPQE</name>
<evidence type="ECO:0000259" key="2">
    <source>
        <dbReference type="Pfam" id="PF00789"/>
    </source>
</evidence>
<evidence type="ECO:0000313" key="3">
    <source>
        <dbReference type="EnsemblMetazoa" id="Aqu2.1.24247_001"/>
    </source>
</evidence>
<proteinExistence type="predicted"/>
<evidence type="ECO:0000256" key="1">
    <source>
        <dbReference type="SAM" id="Phobius"/>
    </source>
</evidence>
<dbReference type="OrthoDB" id="6780967at2759"/>
<dbReference type="Gene3D" id="3.10.20.90">
    <property type="entry name" value="Phosphatidylinositol 3-kinase Catalytic Subunit, Chain A, domain 1"/>
    <property type="match status" value="1"/>
</dbReference>
<dbReference type="GO" id="GO:0004842">
    <property type="term" value="F:ubiquitin-protein transferase activity"/>
    <property type="evidence" value="ECO:0007669"/>
    <property type="project" value="InterPro"/>
</dbReference>
<accession>A0A1X7U8H7</accession>
<reference evidence="3" key="1">
    <citation type="submission" date="2017-05" db="UniProtKB">
        <authorList>
            <consortium name="EnsemblMetazoa"/>
        </authorList>
    </citation>
    <scope>IDENTIFICATION</scope>
</reference>
<protein>
    <recommendedName>
        <fullName evidence="2">UBX domain-containing protein</fullName>
    </recommendedName>
</protein>
<feature type="domain" description="UBX" evidence="2">
    <location>
        <begin position="206"/>
        <end position="279"/>
    </location>
</feature>
<dbReference type="AlphaFoldDB" id="A0A1X7U8H7"/>
<dbReference type="CDD" id="cd01767">
    <property type="entry name" value="UBX"/>
    <property type="match status" value="1"/>
</dbReference>
<sequence length="548" mass="62463">MFLRITDILLRNLMWQMIYQDESNVFVSKESHYMNSAVDAIQSCGLTFQIWKTDKKRGREGYDWTSLRGNDKKTLMQRLPSKMPALLPRHGNEVMKLWEEFYFIYKIISTRKPSNEDVTIVERKNENNSAFVAEDETCEVEVAKVDAQKWDFSDDGDELLVVDFKKPKKSESSGNLLTVKQQFLFYRPENTLETILCLLFKKVHTEDSIHLGIRMTNGTVVNALFQAQDSTKLVYQYVFANTDVGNRFKLCTADVPRQDMFLDDKALSQYGITSSVLLIVEMTEERYFSKGEWITEITELDSTVDAVFIERVLRIGATKFMKFVSSCAAVIGPHTIKHITLFEDLLKLYNTNSEIVQKYPLQMDYFGENAVDLGGVSRDVMSAFWQLAYQKLFDGSKLLVPVISPHVDLSLLPTIGKISSHGYLCTGFLPIQISFPSLAAMLLGPNIDVESRVLMDFFLDYVSDVDWRVLHGAVQIAAQTSTSTFPSDVQEQLLTVLGNYGCRQLMSPSNLSQLLANIARFIFLISLMMAYSMIYSGIPSEHQDLWHA</sequence>
<dbReference type="SUPFAM" id="SSF54236">
    <property type="entry name" value="Ubiquitin-like"/>
    <property type="match status" value="1"/>
</dbReference>
<dbReference type="InterPro" id="IPR035983">
    <property type="entry name" value="Hect_E3_ubiquitin_ligase"/>
</dbReference>
<dbReference type="InterPro" id="IPR001012">
    <property type="entry name" value="UBX_dom"/>
</dbReference>
<keyword evidence="1" id="KW-1133">Transmembrane helix</keyword>
<dbReference type="EnsemblMetazoa" id="Aqu2.1.24247_001">
    <property type="protein sequence ID" value="Aqu2.1.24247_001"/>
    <property type="gene ID" value="Aqu2.1.24247"/>
</dbReference>
<dbReference type="InParanoid" id="A0A1X7U8H7"/>
<feature type="transmembrane region" description="Helical" evidence="1">
    <location>
        <begin position="514"/>
        <end position="534"/>
    </location>
</feature>
<keyword evidence="1" id="KW-0472">Membrane</keyword>
<dbReference type="InterPro" id="IPR029071">
    <property type="entry name" value="Ubiquitin-like_domsf"/>
</dbReference>
<organism evidence="3">
    <name type="scientific">Amphimedon queenslandica</name>
    <name type="common">Sponge</name>
    <dbReference type="NCBI Taxonomy" id="400682"/>
    <lineage>
        <taxon>Eukaryota</taxon>
        <taxon>Metazoa</taxon>
        <taxon>Porifera</taxon>
        <taxon>Demospongiae</taxon>
        <taxon>Heteroscleromorpha</taxon>
        <taxon>Haplosclerida</taxon>
        <taxon>Niphatidae</taxon>
        <taxon>Amphimedon</taxon>
    </lineage>
</organism>